<sequence>SRFHFFPHYEVMNNTPGARQDCEVDSQTTKTSKAPRTPNIILMLVAMMTLVLADAFMVDDITGKTIQSPEPRSLRMQVVKEVPDHCLSHNDGWTYCAFILEDFNQVNGGTRLVSSKGDWKTLDLELGVLLASDSSPTDVGIYVSGVNIWKFDIFCGISVEVQLSVPTISKNGGYDAASWKVIDFPVSLQTWVTVPHFGTVKAEKQGQGHASVNLNTSMNSRHELSVDIQADNTSTPLNSSIEIIVKNIYVPEDEAWHYIAYASLGFNLLTDDLQISYQKDTLLSHIRIPFKFPRRSG</sequence>
<evidence type="ECO:0000313" key="2">
    <source>
        <dbReference type="Proteomes" id="UP000007800"/>
    </source>
</evidence>
<dbReference type="Proteomes" id="UP000007800">
    <property type="component" value="Unassembled WGS sequence"/>
</dbReference>
<dbReference type="AlphaFoldDB" id="C5KNM9"/>
<accession>C5KNM9</accession>
<dbReference type="EMBL" id="GG674651">
    <property type="protein sequence ID" value="EER13914.1"/>
    <property type="molecule type" value="Genomic_DNA"/>
</dbReference>
<gene>
    <name evidence="1" type="ORF">Pmar_PMAR024828</name>
</gene>
<dbReference type="RefSeq" id="XP_002782119.1">
    <property type="nucleotide sequence ID" value="XM_002782073.1"/>
</dbReference>
<organism evidence="2">
    <name type="scientific">Perkinsus marinus (strain ATCC 50983 / TXsc)</name>
    <dbReference type="NCBI Taxonomy" id="423536"/>
    <lineage>
        <taxon>Eukaryota</taxon>
        <taxon>Sar</taxon>
        <taxon>Alveolata</taxon>
        <taxon>Perkinsozoa</taxon>
        <taxon>Perkinsea</taxon>
        <taxon>Perkinsida</taxon>
        <taxon>Perkinsidae</taxon>
        <taxon>Perkinsus</taxon>
    </lineage>
</organism>
<dbReference type="InParanoid" id="C5KNM9"/>
<dbReference type="GeneID" id="9059538"/>
<keyword evidence="2" id="KW-1185">Reference proteome</keyword>
<protein>
    <submittedName>
        <fullName evidence="1">Uncharacterized protein</fullName>
    </submittedName>
</protein>
<proteinExistence type="predicted"/>
<evidence type="ECO:0000313" key="1">
    <source>
        <dbReference type="EMBL" id="EER13914.1"/>
    </source>
</evidence>
<feature type="non-terminal residue" evidence="1">
    <location>
        <position position="1"/>
    </location>
</feature>
<name>C5KNM9_PERM5</name>
<dbReference type="OMA" id="YHIADAI"/>
<reference evidence="1 2" key="1">
    <citation type="submission" date="2008-07" db="EMBL/GenBank/DDBJ databases">
        <authorList>
            <person name="El-Sayed N."/>
            <person name="Caler E."/>
            <person name="Inman J."/>
            <person name="Amedeo P."/>
            <person name="Hass B."/>
            <person name="Wortman J."/>
        </authorList>
    </citation>
    <scope>NUCLEOTIDE SEQUENCE [LARGE SCALE GENOMIC DNA]</scope>
    <source>
        <strain evidence="2">ATCC 50983 / TXsc</strain>
    </source>
</reference>